<dbReference type="OMA" id="GQFPKVN"/>
<name>A0A6P4I7B8_DROKI</name>
<feature type="compositionally biased region" description="Low complexity" evidence="1">
    <location>
        <begin position="358"/>
        <end position="372"/>
    </location>
</feature>
<protein>
    <submittedName>
        <fullName evidence="3">Nuclear envelope pore membrane protein POM 121B</fullName>
    </submittedName>
</protein>
<dbReference type="Proteomes" id="UP001652661">
    <property type="component" value="Chromosome 3R"/>
</dbReference>
<feature type="region of interest" description="Disordered" evidence="1">
    <location>
        <begin position="688"/>
        <end position="720"/>
    </location>
</feature>
<feature type="compositionally biased region" description="Polar residues" evidence="1">
    <location>
        <begin position="306"/>
        <end position="315"/>
    </location>
</feature>
<feature type="compositionally biased region" description="Polar residues" evidence="1">
    <location>
        <begin position="433"/>
        <end position="450"/>
    </location>
</feature>
<feature type="region of interest" description="Disordered" evidence="1">
    <location>
        <begin position="505"/>
        <end position="527"/>
    </location>
</feature>
<accession>A0A6P4I7B8</accession>
<feature type="compositionally biased region" description="Low complexity" evidence="1">
    <location>
        <begin position="635"/>
        <end position="655"/>
    </location>
</feature>
<feature type="compositionally biased region" description="Low complexity" evidence="1">
    <location>
        <begin position="700"/>
        <end position="720"/>
    </location>
</feature>
<feature type="region of interest" description="Disordered" evidence="1">
    <location>
        <begin position="1"/>
        <end position="72"/>
    </location>
</feature>
<feature type="compositionally biased region" description="Basic residues" evidence="1">
    <location>
        <begin position="1341"/>
        <end position="1350"/>
    </location>
</feature>
<sequence length="1350" mass="136692">MERRRLHMNNSPMADSTRIDASCIGSRPSPSSSFLMTLSPLRRNSVISSSNGSRTPEESLAPATAGSSSSISRQKLNLSQLDPKTFADVHSSGLTSRIVAYHENSLGRRGSGSGVAGLQRSMSVSNLYSPLSHPRRPAAPPLPYKSSVPVLSLTQIAPPERSFYSGNTLPSLMRSNSLVGVALKTSDQEHLSRENRPILHPPHPQHECEPTRSVLEELKEISRKRINSGDTQSTHDFTKRSCQREDFVDHHQHHHHQQHQHELHRLQQQHQSFKRQRELTVSVPLRHNLTSLPVPPPTLHHMYSNGAISPRQSPEQVAKRRNCSYSNDIASSLSSSQRHSNKRKLFDMRESLQRSHNETAVSSSSPETSPKSKVQRKVDVESIGRTQSMPIPAVPAVPPARTISAPSAKSHNKDQRPAEAPPAAEKPKLTLFNARQPSKTSVDQPRQDLNSPDVDAGEYAGIQFVKPKQQNSMLGVRNPSVERTQKTKLAIMLSGLKGELYQGEPEEADEPDATLVPPPKGLSTPIKPISLPVVTSKTSSTTTITTTTTISLTTTTTSTTSVFTAPKTIVSPSKPVILSNQVIVPAATITAANTSTTVPKLSFGQAKESAPGETAAAQAPVAAPASVAAPAPAAAPTPISAVAPSAASNSTPVTTDKAPKAATLGIQSKFSLPATTLASGLTSAKPLLSFGSPKTSTAPTLTFGSTSSSTTTSITNTSSSSTAPVFSFGQLPASSNGPTVGAATSFKTETTKATTTTLPTFGTSTTTATVLPSMAPTLSFGSTATTSPFGTATAATATSSMISPPKAAPMFAFGQSNSTGNGGGNSAEKPAVFSFGGATNGAAESKPTAFGGVFNTKPEASKPAGIFGSQDNTFGSPFKPAAAAGVAAGAAKSTEPANAFAFKTPTTNSATAATNLFSFGGASAAAKPAEPSASQPFGQSGGVAAATPFSFGGAATAAKESSTDVNKSVFAFGGGADKSSSSGKPSAMLNFGGGDKATPAPAFGNVAPAATPAPAPTSNAFAFGSSTKPSTPMFGSSGATATPAATKPFAFGAAQTTPTAAAPAPTGGFSFAAAAASKKTEEPSGANLFGSPAAKPSFSFGGSTTNQAGPAAAGATPATAAGGFSFGKKEEPAATNVFGSPANANTGVVKPTFGFGGASNATPATAASSGFGGFGAPTATAAAAAAIPQPAVGGSANQNKPFAFGGSTAAVTPSPAPALGGNLFASAVAATQNQAKPGGFAFGGAKNATNNSTAGNAPFSFGGAAAGGIASPPSNQSMNTAKPFSFGGAGGNPAPTVFGSPAPAPPASNPAGAFNFSGGASPAQQANAGNMFAPPPENRPIRKATRRLQK</sequence>
<feature type="region of interest" description="Disordered" evidence="1">
    <location>
        <begin position="352"/>
        <end position="455"/>
    </location>
</feature>
<reference evidence="3" key="1">
    <citation type="submission" date="2025-08" db="UniProtKB">
        <authorList>
            <consortium name="RefSeq"/>
        </authorList>
    </citation>
    <scope>IDENTIFICATION</scope>
    <source>
        <strain evidence="3">14028-0561.14</strain>
        <tissue evidence="3">Whole fly</tissue>
    </source>
</reference>
<evidence type="ECO:0000256" key="1">
    <source>
        <dbReference type="SAM" id="MobiDB-lite"/>
    </source>
</evidence>
<feature type="region of interest" description="Disordered" evidence="1">
    <location>
        <begin position="974"/>
        <end position="993"/>
    </location>
</feature>
<keyword evidence="2" id="KW-1185">Reference proteome</keyword>
<feature type="region of interest" description="Disordered" evidence="1">
    <location>
        <begin position="249"/>
        <end position="321"/>
    </location>
</feature>
<dbReference type="GeneID" id="108072028"/>
<feature type="region of interest" description="Disordered" evidence="1">
    <location>
        <begin position="1295"/>
        <end position="1350"/>
    </location>
</feature>
<organism evidence="2 3">
    <name type="scientific">Drosophila kikkawai</name>
    <name type="common">Fruit fly</name>
    <dbReference type="NCBI Taxonomy" id="30033"/>
    <lineage>
        <taxon>Eukaryota</taxon>
        <taxon>Metazoa</taxon>
        <taxon>Ecdysozoa</taxon>
        <taxon>Arthropoda</taxon>
        <taxon>Hexapoda</taxon>
        <taxon>Insecta</taxon>
        <taxon>Pterygota</taxon>
        <taxon>Neoptera</taxon>
        <taxon>Endopterygota</taxon>
        <taxon>Diptera</taxon>
        <taxon>Brachycera</taxon>
        <taxon>Muscomorpha</taxon>
        <taxon>Ephydroidea</taxon>
        <taxon>Drosophilidae</taxon>
        <taxon>Drosophila</taxon>
        <taxon>Sophophora</taxon>
    </lineage>
</organism>
<gene>
    <name evidence="3" type="primary">LOC108072028</name>
</gene>
<feature type="region of interest" description="Disordered" evidence="1">
    <location>
        <begin position="635"/>
        <end position="656"/>
    </location>
</feature>
<dbReference type="RefSeq" id="XP_017018498.1">
    <property type="nucleotide sequence ID" value="XM_017163009.2"/>
</dbReference>
<evidence type="ECO:0000313" key="3">
    <source>
        <dbReference type="RefSeq" id="XP_017018498.1"/>
    </source>
</evidence>
<feature type="compositionally biased region" description="Polar residues" evidence="1">
    <location>
        <begin position="45"/>
        <end position="54"/>
    </location>
</feature>
<evidence type="ECO:0000313" key="2">
    <source>
        <dbReference type="Proteomes" id="UP001652661"/>
    </source>
</evidence>
<dbReference type="OrthoDB" id="7765355at2759"/>
<proteinExistence type="predicted"/>